<evidence type="ECO:0000313" key="2">
    <source>
        <dbReference type="Proteomes" id="UP000321389"/>
    </source>
</evidence>
<accession>A0A5B8L1Q9</accession>
<dbReference type="PROSITE" id="PS00383">
    <property type="entry name" value="TYR_PHOSPHATASE_1"/>
    <property type="match status" value="1"/>
</dbReference>
<name>A0A5B8L1Q9_9HYPH</name>
<gene>
    <name evidence="1" type="ORF">FQ775_15295</name>
</gene>
<dbReference type="InterPro" id="IPR016130">
    <property type="entry name" value="Tyr_Pase_AS"/>
</dbReference>
<dbReference type="Proteomes" id="UP000321389">
    <property type="component" value="Chromosome"/>
</dbReference>
<dbReference type="RefSeq" id="WP_146300271.1">
    <property type="nucleotide sequence ID" value="NZ_CP042301.2"/>
</dbReference>
<sequence>MIWVSPLSKLDSTIKATGSTRLVTLLRHGTPFDRPAAIGADNHLLLHMHDIVEEAADMVAPAREHVERLIAFGRGWNRQKPLLIHCFAGVSRSTAAAYIVAAALTPSRDEADLARLLRRSSPTATPNIRLVALADALLARDGRMVAAIEAIGRGADCFEGAPFALPLDE</sequence>
<dbReference type="Gene3D" id="3.90.190.10">
    <property type="entry name" value="Protein tyrosine phosphatase superfamily"/>
    <property type="match status" value="1"/>
</dbReference>
<dbReference type="AlphaFoldDB" id="A0A5B8L1Q9"/>
<proteinExistence type="predicted"/>
<evidence type="ECO:0000313" key="1">
    <source>
        <dbReference type="EMBL" id="QDZ01630.1"/>
    </source>
</evidence>
<dbReference type="KEGG" id="niy:FQ775_15295"/>
<organism evidence="1 2">
    <name type="scientific">Nitratireductor mangrovi</name>
    <dbReference type="NCBI Taxonomy" id="2599600"/>
    <lineage>
        <taxon>Bacteria</taxon>
        <taxon>Pseudomonadati</taxon>
        <taxon>Pseudomonadota</taxon>
        <taxon>Alphaproteobacteria</taxon>
        <taxon>Hyphomicrobiales</taxon>
        <taxon>Phyllobacteriaceae</taxon>
        <taxon>Nitratireductor</taxon>
    </lineage>
</organism>
<dbReference type="InterPro" id="IPR029021">
    <property type="entry name" value="Prot-tyrosine_phosphatase-like"/>
</dbReference>
<dbReference type="OrthoDB" id="9794527at2"/>
<reference evidence="1" key="1">
    <citation type="submission" date="2020-04" db="EMBL/GenBank/DDBJ databases">
        <title>Nitratireductor sp. nov. isolated from mangrove soil.</title>
        <authorList>
            <person name="Ye Y."/>
        </authorList>
    </citation>
    <scope>NUCLEOTIDE SEQUENCE</scope>
    <source>
        <strain evidence="1">SY7</strain>
    </source>
</reference>
<protein>
    <submittedName>
        <fullName evidence="1">Protein tyrosine phosphatase</fullName>
    </submittedName>
</protein>
<keyword evidence="2" id="KW-1185">Reference proteome</keyword>
<dbReference type="SUPFAM" id="SSF52799">
    <property type="entry name" value="(Phosphotyrosine protein) phosphatases II"/>
    <property type="match status" value="1"/>
</dbReference>
<dbReference type="EMBL" id="CP042301">
    <property type="protein sequence ID" value="QDZ01630.1"/>
    <property type="molecule type" value="Genomic_DNA"/>
</dbReference>